<name>A0A829HJC6_9GAMM</name>
<keyword evidence="1 3" id="KW-0808">Transferase</keyword>
<dbReference type="InterPro" id="IPR020803">
    <property type="entry name" value="MeTfrase_dom"/>
</dbReference>
<dbReference type="EMBL" id="ATGG01000016">
    <property type="protein sequence ID" value="EPF80533.1"/>
    <property type="molecule type" value="Genomic_DNA"/>
</dbReference>
<comment type="caution">
    <text evidence="3">The sequence shown here is derived from an EMBL/GenBank/DDBJ whole genome shotgun (WGS) entry which is preliminary data.</text>
</comment>
<evidence type="ECO:0000313" key="3">
    <source>
        <dbReference type="EMBL" id="EPF80533.1"/>
    </source>
</evidence>
<dbReference type="GO" id="GO:0032259">
    <property type="term" value="P:methylation"/>
    <property type="evidence" value="ECO:0007669"/>
    <property type="project" value="UniProtKB-KW"/>
</dbReference>
<evidence type="ECO:0000256" key="1">
    <source>
        <dbReference type="ARBA" id="ARBA00022679"/>
    </source>
</evidence>
<keyword evidence="3" id="KW-0489">Methyltransferase</keyword>
<dbReference type="Proteomes" id="UP000014523">
    <property type="component" value="Unassembled WGS sequence"/>
</dbReference>
<dbReference type="SMART" id="SM00828">
    <property type="entry name" value="PKS_MT"/>
    <property type="match status" value="1"/>
</dbReference>
<proteinExistence type="predicted"/>
<dbReference type="GO" id="GO:0008168">
    <property type="term" value="F:methyltransferase activity"/>
    <property type="evidence" value="ECO:0007669"/>
    <property type="project" value="UniProtKB-KW"/>
</dbReference>
<reference evidence="3 4" key="1">
    <citation type="submission" date="2013-06" db="EMBL/GenBank/DDBJ databases">
        <title>The Genome Sequence of Acinetobacter gyllenbergii CIP 110306.</title>
        <authorList>
            <consortium name="The Broad Institute Genome Sequencing Platform"/>
            <consortium name="The Broad Institute Genome Sequencing Center for Infectious Disease"/>
            <person name="Cerqueira G."/>
            <person name="Feldgarden M."/>
            <person name="Courvalin P."/>
            <person name="Perichon B."/>
            <person name="Grillot-Courvalin C."/>
            <person name="Clermont D."/>
            <person name="Rocha E."/>
            <person name="Yoon E.-J."/>
            <person name="Nemec A."/>
            <person name="Young S.K."/>
            <person name="Zeng Q."/>
            <person name="Gargeya S."/>
            <person name="Fitzgerald M."/>
            <person name="Abouelleil A."/>
            <person name="Alvarado L."/>
            <person name="Berlin A.M."/>
            <person name="Chapman S.B."/>
            <person name="Dewar J."/>
            <person name="Goldberg J."/>
            <person name="Griggs A."/>
            <person name="Gujja S."/>
            <person name="Hansen M."/>
            <person name="Howarth C."/>
            <person name="Imamovic A."/>
            <person name="Larimer J."/>
            <person name="McCowan C."/>
            <person name="Murphy C."/>
            <person name="Pearson M."/>
            <person name="Priest M."/>
            <person name="Roberts A."/>
            <person name="Saif S."/>
            <person name="Shea T."/>
            <person name="Sykes S."/>
            <person name="Wortman J."/>
            <person name="Nusbaum C."/>
            <person name="Birren B."/>
        </authorList>
    </citation>
    <scope>NUCLEOTIDE SEQUENCE [LARGE SCALE GENOMIC DNA]</scope>
    <source>
        <strain evidence="3 4">CIP 110306</strain>
    </source>
</reference>
<organism evidence="3 4">
    <name type="scientific">Acinetobacter gyllenbergii CIP 110306 = MTCC 11365</name>
    <dbReference type="NCBI Taxonomy" id="1217657"/>
    <lineage>
        <taxon>Bacteria</taxon>
        <taxon>Pseudomonadati</taxon>
        <taxon>Pseudomonadota</taxon>
        <taxon>Gammaproteobacteria</taxon>
        <taxon>Moraxellales</taxon>
        <taxon>Moraxellaceae</taxon>
        <taxon>Acinetobacter</taxon>
    </lineage>
</organism>
<dbReference type="Gene3D" id="3.40.50.150">
    <property type="entry name" value="Vaccinia Virus protein VP39"/>
    <property type="match status" value="1"/>
</dbReference>
<gene>
    <name evidence="3" type="ORF">F957_02193</name>
</gene>
<keyword evidence="4" id="KW-1185">Reference proteome</keyword>
<evidence type="ECO:0000313" key="4">
    <source>
        <dbReference type="Proteomes" id="UP000014523"/>
    </source>
</evidence>
<sequence length="246" mass="27908">MAKDFNSQKVVERYDDHIRRLIPGYALMHQQVDAILQSALSADAEILIVGCGTGYELEYLLNRHPTWRFTAVDPSLTMLQKAQALIQQLGQSERVQFIHGETAALPTQPKFDAALSILVAHFVPHALKSDFFAEISQRLKADGLLMTYDLMACDNPQQFKALPLLCQSNGLSIEQSEAMMERLEQDFFTVSYEDYQQLLQRTGFEQVHCFSQVLTYQGLIAQKKQEDILTLEHSGKAVFTQQAIQH</sequence>
<dbReference type="InterPro" id="IPR029063">
    <property type="entry name" value="SAM-dependent_MTases_sf"/>
</dbReference>
<dbReference type="AlphaFoldDB" id="A0A829HJC6"/>
<dbReference type="Pfam" id="PF13649">
    <property type="entry name" value="Methyltransf_25"/>
    <property type="match status" value="1"/>
</dbReference>
<feature type="domain" description="Polyketide synthase-like methyltransferase" evidence="2">
    <location>
        <begin position="18"/>
        <end position="244"/>
    </location>
</feature>
<evidence type="ECO:0000259" key="2">
    <source>
        <dbReference type="SMART" id="SM00828"/>
    </source>
</evidence>
<dbReference type="CDD" id="cd02440">
    <property type="entry name" value="AdoMet_MTases"/>
    <property type="match status" value="1"/>
</dbReference>
<dbReference type="RefSeq" id="WP_016541046.1">
    <property type="nucleotide sequence ID" value="NZ_ASQH01000007.1"/>
</dbReference>
<dbReference type="SUPFAM" id="SSF53335">
    <property type="entry name" value="S-adenosyl-L-methionine-dependent methyltransferases"/>
    <property type="match status" value="1"/>
</dbReference>
<protein>
    <submittedName>
        <fullName evidence="3">tRNA (Cmo5U34)-methyltransferase</fullName>
    </submittedName>
</protein>
<dbReference type="InterPro" id="IPR041698">
    <property type="entry name" value="Methyltransf_25"/>
</dbReference>
<dbReference type="PANTHER" id="PTHR43861">
    <property type="entry name" value="TRANS-ACONITATE 2-METHYLTRANSFERASE-RELATED"/>
    <property type="match status" value="1"/>
</dbReference>
<accession>A0A829HJC6</accession>